<feature type="transmembrane region" description="Helical" evidence="1">
    <location>
        <begin position="31"/>
        <end position="50"/>
    </location>
</feature>
<evidence type="ECO:0000313" key="2">
    <source>
        <dbReference type="EMBL" id="GLQ21786.1"/>
    </source>
</evidence>
<comment type="caution">
    <text evidence="2">The sequence shown here is derived from an EMBL/GenBank/DDBJ whole genome shotgun (WGS) entry which is preliminary data.</text>
</comment>
<keyword evidence="1" id="KW-1133">Transmembrane helix</keyword>
<keyword evidence="3" id="KW-1185">Reference proteome</keyword>
<name>A0ABQ5V5C5_9PROT</name>
<protein>
    <submittedName>
        <fullName evidence="2">Uncharacterized protein</fullName>
    </submittedName>
</protein>
<dbReference type="Proteomes" id="UP001161390">
    <property type="component" value="Unassembled WGS sequence"/>
</dbReference>
<accession>A0ABQ5V5C5</accession>
<dbReference type="RefSeq" id="WP_284373712.1">
    <property type="nucleotide sequence ID" value="NZ_BSNJ01000006.1"/>
</dbReference>
<feature type="transmembrane region" description="Helical" evidence="1">
    <location>
        <begin position="5"/>
        <end position="25"/>
    </location>
</feature>
<keyword evidence="1" id="KW-0812">Transmembrane</keyword>
<dbReference type="EMBL" id="BSNJ01000006">
    <property type="protein sequence ID" value="GLQ21786.1"/>
    <property type="molecule type" value="Genomic_DNA"/>
</dbReference>
<evidence type="ECO:0000256" key="1">
    <source>
        <dbReference type="SAM" id="Phobius"/>
    </source>
</evidence>
<reference evidence="2" key="2">
    <citation type="submission" date="2023-01" db="EMBL/GenBank/DDBJ databases">
        <title>Draft genome sequence of Algimonas porphyrae strain NBRC 108216.</title>
        <authorList>
            <person name="Sun Q."/>
            <person name="Mori K."/>
        </authorList>
    </citation>
    <scope>NUCLEOTIDE SEQUENCE</scope>
    <source>
        <strain evidence="2">NBRC 108216</strain>
    </source>
</reference>
<reference evidence="2" key="1">
    <citation type="journal article" date="2014" name="Int. J. Syst. Evol. Microbiol.">
        <title>Complete genome of a new Firmicutes species belonging to the dominant human colonic microbiota ('Ruminococcus bicirculans') reveals two chromosomes and a selective capacity to utilize plant glucans.</title>
        <authorList>
            <consortium name="NISC Comparative Sequencing Program"/>
            <person name="Wegmann U."/>
            <person name="Louis P."/>
            <person name="Goesmann A."/>
            <person name="Henrissat B."/>
            <person name="Duncan S.H."/>
            <person name="Flint H.J."/>
        </authorList>
    </citation>
    <scope>NUCLEOTIDE SEQUENCE</scope>
    <source>
        <strain evidence="2">NBRC 108216</strain>
    </source>
</reference>
<proteinExistence type="predicted"/>
<evidence type="ECO:0000313" key="3">
    <source>
        <dbReference type="Proteomes" id="UP001161390"/>
    </source>
</evidence>
<organism evidence="2 3">
    <name type="scientific">Algimonas porphyrae</name>
    <dbReference type="NCBI Taxonomy" id="1128113"/>
    <lineage>
        <taxon>Bacteria</taxon>
        <taxon>Pseudomonadati</taxon>
        <taxon>Pseudomonadota</taxon>
        <taxon>Alphaproteobacteria</taxon>
        <taxon>Maricaulales</taxon>
        <taxon>Robiginitomaculaceae</taxon>
        <taxon>Algimonas</taxon>
    </lineage>
</organism>
<keyword evidence="1" id="KW-0472">Membrane</keyword>
<sequence>MNGLLIFRMATAWVTLALVVFVLWISGGAVIGRFIAVGVLLFGLLQWWFLRKLSHQMAAEAVLDLEPDNASR</sequence>
<gene>
    <name evidence="2" type="ORF">GCM10007854_27410</name>
</gene>